<dbReference type="EMBL" id="JAHRHJ020000002">
    <property type="protein sequence ID" value="KAH9327116.1"/>
    <property type="molecule type" value="Genomic_DNA"/>
</dbReference>
<comment type="caution">
    <text evidence="1">The sequence shown here is derived from an EMBL/GenBank/DDBJ whole genome shotgun (WGS) entry which is preliminary data.</text>
</comment>
<feature type="non-terminal residue" evidence="1">
    <location>
        <position position="1"/>
    </location>
</feature>
<gene>
    <name evidence="1" type="ORF">KI387_007294</name>
</gene>
<reference evidence="1 2" key="1">
    <citation type="journal article" date="2021" name="Nat. Plants">
        <title>The Taxus genome provides insights into paclitaxel biosynthesis.</title>
        <authorList>
            <person name="Xiong X."/>
            <person name="Gou J."/>
            <person name="Liao Q."/>
            <person name="Li Y."/>
            <person name="Zhou Q."/>
            <person name="Bi G."/>
            <person name="Li C."/>
            <person name="Du R."/>
            <person name="Wang X."/>
            <person name="Sun T."/>
            <person name="Guo L."/>
            <person name="Liang H."/>
            <person name="Lu P."/>
            <person name="Wu Y."/>
            <person name="Zhang Z."/>
            <person name="Ro D.K."/>
            <person name="Shang Y."/>
            <person name="Huang S."/>
            <person name="Yan J."/>
        </authorList>
    </citation>
    <scope>NUCLEOTIDE SEQUENCE [LARGE SCALE GENOMIC DNA]</scope>
    <source>
        <strain evidence="1">Ta-2019</strain>
    </source>
</reference>
<keyword evidence="2" id="KW-1185">Reference proteome</keyword>
<evidence type="ECO:0000313" key="1">
    <source>
        <dbReference type="EMBL" id="KAH9327116.1"/>
    </source>
</evidence>
<dbReference type="Proteomes" id="UP000824469">
    <property type="component" value="Unassembled WGS sequence"/>
</dbReference>
<protein>
    <submittedName>
        <fullName evidence="1">Uncharacterized protein</fullName>
    </submittedName>
</protein>
<feature type="non-terminal residue" evidence="1">
    <location>
        <position position="202"/>
    </location>
</feature>
<accession>A0AA38GRE5</accession>
<proteinExistence type="predicted"/>
<organism evidence="1 2">
    <name type="scientific">Taxus chinensis</name>
    <name type="common">Chinese yew</name>
    <name type="synonym">Taxus wallichiana var. chinensis</name>
    <dbReference type="NCBI Taxonomy" id="29808"/>
    <lineage>
        <taxon>Eukaryota</taxon>
        <taxon>Viridiplantae</taxon>
        <taxon>Streptophyta</taxon>
        <taxon>Embryophyta</taxon>
        <taxon>Tracheophyta</taxon>
        <taxon>Spermatophyta</taxon>
        <taxon>Pinopsida</taxon>
        <taxon>Pinidae</taxon>
        <taxon>Conifers II</taxon>
        <taxon>Cupressales</taxon>
        <taxon>Taxaceae</taxon>
        <taxon>Taxus</taxon>
    </lineage>
</organism>
<sequence length="202" mass="21436">VVGMDKEVDIIGIFGDVSDVVIDIFDVYVVKGLNMIGWGIINVDEVVCIVEVDVEVVKLVGTKKSGEGGIGIDSKDGIMGKGGMDVGKVVKSNEGDVVTNGLYMIGNKVNARVISGVKVGGNGCFINIPRGKNDMFTNGVDVLGVDVWISFFDVDVGEGIDGKDVGIGVYINESEIGAKDEYDVIDWGMIKVDEVDDIVKVN</sequence>
<name>A0AA38GRE5_TAXCH</name>
<evidence type="ECO:0000313" key="2">
    <source>
        <dbReference type="Proteomes" id="UP000824469"/>
    </source>
</evidence>
<dbReference type="AlphaFoldDB" id="A0AA38GRE5"/>